<dbReference type="Gene3D" id="1.20.1560.10">
    <property type="entry name" value="ABC transporter type 1, transmembrane domain"/>
    <property type="match status" value="2"/>
</dbReference>
<dbReference type="InterPro" id="IPR003439">
    <property type="entry name" value="ABC_transporter-like_ATP-bd"/>
</dbReference>
<feature type="transmembrane region" description="Helical" evidence="10">
    <location>
        <begin position="313"/>
        <end position="330"/>
    </location>
</feature>
<dbReference type="GO" id="GO:0016887">
    <property type="term" value="F:ATP hydrolysis activity"/>
    <property type="evidence" value="ECO:0007669"/>
    <property type="project" value="InterPro"/>
</dbReference>
<dbReference type="InterPro" id="IPR036640">
    <property type="entry name" value="ABC1_TM_sf"/>
</dbReference>
<dbReference type="CDD" id="cd03250">
    <property type="entry name" value="ABCC_MRP_domain1"/>
    <property type="match status" value="1"/>
</dbReference>
<dbReference type="PROSITE" id="PS50893">
    <property type="entry name" value="ABC_TRANSPORTER_2"/>
    <property type="match status" value="2"/>
</dbReference>
<evidence type="ECO:0000256" key="3">
    <source>
        <dbReference type="ARBA" id="ARBA00022448"/>
    </source>
</evidence>
<dbReference type="CDD" id="cd18606">
    <property type="entry name" value="ABC_6TM_YOR1_D2_like"/>
    <property type="match status" value="1"/>
</dbReference>
<feature type="domain" description="ABC transmembrane type-1" evidence="12">
    <location>
        <begin position="998"/>
        <end position="1279"/>
    </location>
</feature>
<dbReference type="GO" id="GO:0016020">
    <property type="term" value="C:membrane"/>
    <property type="evidence" value="ECO:0007669"/>
    <property type="project" value="UniProtKB-SubCell"/>
</dbReference>
<dbReference type="PROSITE" id="PS50929">
    <property type="entry name" value="ABC_TM1F"/>
    <property type="match status" value="2"/>
</dbReference>
<keyword evidence="6" id="KW-0067">ATP-binding</keyword>
<feature type="transmembrane region" description="Helical" evidence="10">
    <location>
        <begin position="387"/>
        <end position="407"/>
    </location>
</feature>
<dbReference type="GO" id="GO:0140359">
    <property type="term" value="F:ABC-type transporter activity"/>
    <property type="evidence" value="ECO:0007669"/>
    <property type="project" value="InterPro"/>
</dbReference>
<reference evidence="13 14" key="1">
    <citation type="journal article" date="2018" name="Mol. Biol. Evol.">
        <title>Broad Genomic Sampling Reveals a Smut Pathogenic Ancestry of the Fungal Clade Ustilaginomycotina.</title>
        <authorList>
            <person name="Kijpornyongpan T."/>
            <person name="Mondo S.J."/>
            <person name="Barry K."/>
            <person name="Sandor L."/>
            <person name="Lee J."/>
            <person name="Lipzen A."/>
            <person name="Pangilinan J."/>
            <person name="LaButti K."/>
            <person name="Hainaut M."/>
            <person name="Henrissat B."/>
            <person name="Grigoriev I.V."/>
            <person name="Spatafora J.W."/>
            <person name="Aime M.C."/>
        </authorList>
    </citation>
    <scope>NUCLEOTIDE SEQUENCE [LARGE SCALE GENOMIC DNA]</scope>
    <source>
        <strain evidence="13 14">MCA 4198</strain>
    </source>
</reference>
<dbReference type="FunFam" id="3.40.50.300:FF:000997">
    <property type="entry name" value="Multidrug resistance-associated protein 1"/>
    <property type="match status" value="1"/>
</dbReference>
<name>A0A316YZC3_9BASI</name>
<dbReference type="OrthoDB" id="6500128at2759"/>
<dbReference type="Gene3D" id="3.40.50.300">
    <property type="entry name" value="P-loop containing nucleotide triphosphate hydrolases"/>
    <property type="match status" value="2"/>
</dbReference>
<sequence length="1589" mass="176036">MTASASSTASTADERQETYEKDQQRTLQTKLSSDDEKLSEKKDSDGEDDVEAQELYKYNPGDRGFVHVKKRQRFYQLWRPKELPAPPPLSLDDAKLIPLENANWLSIITYQWAQPIMVLGYQRALEATDLYKLGERHSAKVQSEELLRLWDKRVQDAKAWNKALVDGKTPVTAGMRFKWGLNNAWLQVTARSNQKLSIEEREKIWRAPPVALPKRAGAATSGDGVQDAAAKAATQKAARLRKLSGHKEPQIYSALIEMFRKELFIGSLFKITGDVAQMTSPLLVHAIINFGQATYLHRKLPEQYPNQPSTGEGVGYSIALLILQVIMSIGQHQFFFRSMSVGVHARATLISALFTRSMNLPGKDRSPGKLLNHASTDCSRIDFAAQWGVLAFISPIAFLLCVGLLIGQIQESALVGVAVLLMFVPIQGVTMKSMFGARRASMVWTDKRSKLINELLSSIRVVKSFAQESKFLERLAFLRRKELLGIRKLIIVRSLNNAIAFSLPVICAVVSFIVYNAIGNGLNPARIFTALTLFQLLRLPLMFLPLSFSALTDGYNASLRLNAVFSSEQLADQSERDPEAKFSLELRNATFEYDEVKKQDDAPKSKKQLAADKKKNKKLAKDHAAGSGTATPTKKADRLRKSWAGMGSGHQTPVNKSTTDRDAQPNEQQAEQAADVISGGDKSEAVAGLNQVGPQITDAAAKSDEAETAHVEKPFHLENLNMHITPGELVAIVGPVGSGKSTVFEALVGEVKMTSGRLIWGGGAGKIAYCPQSPWIQAATVRENILFGRPFDEERYWEVIHRAELESDLLILPQGDETEIGEKGTTLSGGQKARVTLARALYFDADTYLLDDPLSAVDPHVGKALFNNAILGLKQQGKTVLLVTHAIHVLPHVDRIMTMQDGEIVEMGTYTDLEKANGPFSRLVEEFGGEQEEEKEKRDENEDEAIEDAAQGGRKKRIARSRMTDVSGKKALLAMEERNTGSVGGNVWAGYLKAGHGWILVPALLFAIALMQGATVINSYWLVWWQQDQFEQSAGFYMGIYAALGIAQAIATFLMGASVGIFTYYAARNLHADAIKRILYAPLNTFFDVQPKGRIMNRMTKDIDTLDNLLPDSARMATSTLGSVVGAIILITVLTHYFIAAVAGVMIFYVLGSIVYRRGAREVKRLDAVLRSALYSHFSETLVGLATVRAYGESGRFLQDHLRHVDIENRAYFFSICNQRFLGVRLDFLGAILVFITAILASVGANTITPSEVGLALSFMLTVSQAFSWATRQVAEVENDMNSAERIQYYATELQQEARQDTPKEVMDLDPAWPKQGAIEFENVKLRYRPGLPIVLKGIDMSIGAGEKTAVVGRTGAGKSSLLTCLLRLIELEEGKIRIDGIDIREVGLTDLRTRIGYLPQDPVLFSGTIRSNLDPFGQYDDARLWDALKRSYLVGQDSDLEHQTAVHVEGEKHQQQQITLDTPLEEEGNNLSLGQRSLVSLARALVKDSQIILLDEATASVDVQTDALIQQTIRTEFAKKTLITIAHRLRTVIAYDRIAVFEQGRLEEYDTPTRLFDQQGYFFQMCQKANISRDDVVRAQEAAHASSQ</sequence>
<feature type="transmembrane region" description="Helical" evidence="10">
    <location>
        <begin position="495"/>
        <end position="515"/>
    </location>
</feature>
<proteinExistence type="inferred from homology"/>
<feature type="domain" description="ABC transmembrane type-1" evidence="12">
    <location>
        <begin position="264"/>
        <end position="553"/>
    </location>
</feature>
<dbReference type="CDD" id="cd18597">
    <property type="entry name" value="ABC_6TM_YOR1_D1_like"/>
    <property type="match status" value="1"/>
</dbReference>
<dbReference type="STRING" id="215250.A0A316YZC3"/>
<dbReference type="PROSITE" id="PS00211">
    <property type="entry name" value="ABC_TRANSPORTER_1"/>
    <property type="match status" value="2"/>
</dbReference>
<evidence type="ECO:0000256" key="5">
    <source>
        <dbReference type="ARBA" id="ARBA00022741"/>
    </source>
</evidence>
<keyword evidence="4 10" id="KW-0812">Transmembrane</keyword>
<evidence type="ECO:0000313" key="14">
    <source>
        <dbReference type="Proteomes" id="UP000245768"/>
    </source>
</evidence>
<dbReference type="PANTHER" id="PTHR24223:SF456">
    <property type="entry name" value="MULTIDRUG RESISTANCE-ASSOCIATED PROTEIN LETHAL(2)03659"/>
    <property type="match status" value="1"/>
</dbReference>
<dbReference type="InterPro" id="IPR011527">
    <property type="entry name" value="ABC1_TM_dom"/>
</dbReference>
<comment type="subcellular location">
    <subcellularLocation>
        <location evidence="1">Membrane</location>
        <topology evidence="1">Multi-pass membrane protein</topology>
    </subcellularLocation>
</comment>
<keyword evidence="5" id="KW-0547">Nucleotide-binding</keyword>
<feature type="region of interest" description="Disordered" evidence="9">
    <location>
        <begin position="596"/>
        <end position="679"/>
    </location>
</feature>
<comment type="similarity">
    <text evidence="2">Belongs to the ABC transporter superfamily. ABCC family. Conjugate transporter (TC 3.A.1.208) subfamily.</text>
</comment>
<evidence type="ECO:0000256" key="4">
    <source>
        <dbReference type="ARBA" id="ARBA00022692"/>
    </source>
</evidence>
<evidence type="ECO:0000256" key="9">
    <source>
        <dbReference type="SAM" id="MobiDB-lite"/>
    </source>
</evidence>
<keyword evidence="14" id="KW-1185">Reference proteome</keyword>
<feature type="compositionally biased region" description="Basic and acidic residues" evidence="9">
    <location>
        <begin position="32"/>
        <end position="44"/>
    </location>
</feature>
<protein>
    <submittedName>
        <fullName evidence="13">Uncharacterized protein</fullName>
    </submittedName>
</protein>
<dbReference type="FunFam" id="3.40.50.300:FF:000565">
    <property type="entry name" value="ABC bile acid transporter"/>
    <property type="match status" value="1"/>
</dbReference>
<dbReference type="InterPro" id="IPR017871">
    <property type="entry name" value="ABC_transporter-like_CS"/>
</dbReference>
<dbReference type="GeneID" id="37042764"/>
<feature type="compositionally biased region" description="Basic and acidic residues" evidence="9">
    <location>
        <begin position="596"/>
        <end position="624"/>
    </location>
</feature>
<dbReference type="SUPFAM" id="SSF52540">
    <property type="entry name" value="P-loop containing nucleoside triphosphate hydrolases"/>
    <property type="match status" value="2"/>
</dbReference>
<feature type="transmembrane region" description="Helical" evidence="10">
    <location>
        <begin position="998"/>
        <end position="1022"/>
    </location>
</feature>
<feature type="domain" description="ABC transporter" evidence="11">
    <location>
        <begin position="1319"/>
        <end position="1569"/>
    </location>
</feature>
<dbReference type="FunFam" id="1.20.1560.10:FF:000010">
    <property type="entry name" value="Multidrug resistance-associated ABC transporter"/>
    <property type="match status" value="1"/>
</dbReference>
<evidence type="ECO:0000256" key="10">
    <source>
        <dbReference type="SAM" id="Phobius"/>
    </source>
</evidence>
<dbReference type="EMBL" id="KZ819634">
    <property type="protein sequence ID" value="PWN94396.1"/>
    <property type="molecule type" value="Genomic_DNA"/>
</dbReference>
<dbReference type="Pfam" id="PF00005">
    <property type="entry name" value="ABC_tran"/>
    <property type="match status" value="2"/>
</dbReference>
<keyword evidence="3" id="KW-0813">Transport</keyword>
<dbReference type="SUPFAM" id="SSF90123">
    <property type="entry name" value="ABC transporter transmembrane region"/>
    <property type="match status" value="2"/>
</dbReference>
<gene>
    <name evidence="13" type="ORF">FA10DRAFT_264932</name>
</gene>
<keyword evidence="7 10" id="KW-1133">Transmembrane helix</keyword>
<dbReference type="Pfam" id="PF00664">
    <property type="entry name" value="ABC_membrane"/>
    <property type="match status" value="2"/>
</dbReference>
<dbReference type="InterPro" id="IPR027417">
    <property type="entry name" value="P-loop_NTPase"/>
</dbReference>
<dbReference type="GO" id="GO:0005524">
    <property type="term" value="F:ATP binding"/>
    <property type="evidence" value="ECO:0007669"/>
    <property type="project" value="UniProtKB-KW"/>
</dbReference>
<feature type="compositionally biased region" description="Low complexity" evidence="9">
    <location>
        <begin position="665"/>
        <end position="674"/>
    </location>
</feature>
<evidence type="ECO:0000259" key="12">
    <source>
        <dbReference type="PROSITE" id="PS50929"/>
    </source>
</evidence>
<feature type="transmembrane region" description="Helical" evidence="10">
    <location>
        <begin position="413"/>
        <end position="431"/>
    </location>
</feature>
<evidence type="ECO:0000256" key="8">
    <source>
        <dbReference type="ARBA" id="ARBA00023136"/>
    </source>
</evidence>
<dbReference type="CDD" id="cd03244">
    <property type="entry name" value="ABCC_MRP_domain2"/>
    <property type="match status" value="1"/>
</dbReference>
<feature type="compositionally biased region" description="Low complexity" evidence="9">
    <location>
        <begin position="1"/>
        <end position="11"/>
    </location>
</feature>
<dbReference type="InParanoid" id="A0A316YZC3"/>
<evidence type="ECO:0000256" key="7">
    <source>
        <dbReference type="ARBA" id="ARBA00022989"/>
    </source>
</evidence>
<dbReference type="Proteomes" id="UP000245768">
    <property type="component" value="Unassembled WGS sequence"/>
</dbReference>
<dbReference type="InterPro" id="IPR003593">
    <property type="entry name" value="AAA+_ATPase"/>
</dbReference>
<organism evidence="13 14">
    <name type="scientific">Acaromyces ingoldii</name>
    <dbReference type="NCBI Taxonomy" id="215250"/>
    <lineage>
        <taxon>Eukaryota</taxon>
        <taxon>Fungi</taxon>
        <taxon>Dikarya</taxon>
        <taxon>Basidiomycota</taxon>
        <taxon>Ustilaginomycotina</taxon>
        <taxon>Exobasidiomycetes</taxon>
        <taxon>Exobasidiales</taxon>
        <taxon>Cryptobasidiaceae</taxon>
        <taxon>Acaromyces</taxon>
    </lineage>
</organism>
<evidence type="ECO:0000256" key="2">
    <source>
        <dbReference type="ARBA" id="ARBA00009726"/>
    </source>
</evidence>
<evidence type="ECO:0000256" key="6">
    <source>
        <dbReference type="ARBA" id="ARBA00022840"/>
    </source>
</evidence>
<feature type="region of interest" description="Disordered" evidence="9">
    <location>
        <begin position="927"/>
        <end position="952"/>
    </location>
</feature>
<feature type="transmembrane region" description="Helical" evidence="10">
    <location>
        <begin position="1228"/>
        <end position="1248"/>
    </location>
</feature>
<dbReference type="InterPro" id="IPR050173">
    <property type="entry name" value="ABC_transporter_C-like"/>
</dbReference>
<feature type="transmembrane region" description="Helical" evidence="10">
    <location>
        <begin position="1137"/>
        <end position="1156"/>
    </location>
</feature>
<feature type="region of interest" description="Disordered" evidence="9">
    <location>
        <begin position="1"/>
        <end position="50"/>
    </location>
</feature>
<dbReference type="SMART" id="SM00382">
    <property type="entry name" value="AAA"/>
    <property type="match status" value="2"/>
</dbReference>
<accession>A0A316YZC3</accession>
<keyword evidence="8 10" id="KW-0472">Membrane</keyword>
<evidence type="ECO:0000256" key="1">
    <source>
        <dbReference type="ARBA" id="ARBA00004141"/>
    </source>
</evidence>
<evidence type="ECO:0000259" key="11">
    <source>
        <dbReference type="PROSITE" id="PS50893"/>
    </source>
</evidence>
<feature type="domain" description="ABC transporter" evidence="11">
    <location>
        <begin position="701"/>
        <end position="926"/>
    </location>
</feature>
<dbReference type="PANTHER" id="PTHR24223">
    <property type="entry name" value="ATP-BINDING CASSETTE SUB-FAMILY C"/>
    <property type="match status" value="1"/>
</dbReference>
<feature type="compositionally biased region" description="Basic and acidic residues" evidence="9">
    <location>
        <begin position="12"/>
        <end position="24"/>
    </location>
</feature>
<feature type="transmembrane region" description="Helical" evidence="10">
    <location>
        <begin position="1034"/>
        <end position="1067"/>
    </location>
</feature>
<evidence type="ECO:0000313" key="13">
    <source>
        <dbReference type="EMBL" id="PWN94396.1"/>
    </source>
</evidence>
<dbReference type="RefSeq" id="XP_025381594.1">
    <property type="nucleotide sequence ID" value="XM_025520848.1"/>
</dbReference>